<dbReference type="Pfam" id="PF11614">
    <property type="entry name" value="FixG_C"/>
    <property type="match status" value="1"/>
</dbReference>
<feature type="transmembrane region" description="Helical" evidence="7">
    <location>
        <begin position="215"/>
        <end position="232"/>
    </location>
</feature>
<evidence type="ECO:0000313" key="10">
    <source>
        <dbReference type="Proteomes" id="UP000652760"/>
    </source>
</evidence>
<dbReference type="InterPro" id="IPR017900">
    <property type="entry name" value="4Fe4S_Fe_S_CS"/>
</dbReference>
<sequence>MLRANVEPEIRRIDMPDGSIVQQGAAQTAKVPLYESQKTIHPKAVKGLYRRLKTITFSVLLALFFIAPWIRWERGPDAPAQAVLFDLTTPRFFLFWIEIWPQEIYYLTGILIVAALGLFLATALAGRVWCGFTCPHTVWTDLFVWIERIFEGDRAERIRMEKQPWTARKILRKAGKHAGWLALSLVTGFGFLAYFTDAPVLLHDLVTFQASYEAVSFFAIFAGMTYVMAGWAREQMCMYMCPWPRIQTAMLDEHSLVVTYQADRGDNRGPKRKSQSWDERRAQGFGDCIDCGQCVQVCPMGIDVRTGEQADCINCGLCVDACDSIMIQQGLPTRLIAFDSLAAQDTRASGKSYQWRLVRPRVIVYALLMLVIGGAMAWSFALRPSLNITVLRDRAPLFVTLSDGSIRNAYTFKVANKTRQNRSYTLSLAGLPNAEIKVIGEAEDESAAHTATLSAEPDSVATYRVYVTAPRAAVTATSLPLTFRLSDTGTSEKNSHDSVFLGPAN</sequence>
<feature type="transmembrane region" description="Helical" evidence="7">
    <location>
        <begin position="362"/>
        <end position="382"/>
    </location>
</feature>
<dbReference type="SUPFAM" id="SSF54862">
    <property type="entry name" value="4Fe-4S ferredoxins"/>
    <property type="match status" value="1"/>
</dbReference>
<feature type="transmembrane region" description="Helical" evidence="7">
    <location>
        <begin position="178"/>
        <end position="195"/>
    </location>
</feature>
<dbReference type="InterPro" id="IPR009051">
    <property type="entry name" value="Helical_ferredxn"/>
</dbReference>
<keyword evidence="1" id="KW-0813">Transport</keyword>
<dbReference type="InterPro" id="IPR013783">
    <property type="entry name" value="Ig-like_fold"/>
</dbReference>
<gene>
    <name evidence="9" type="primary">ccoG</name>
    <name evidence="9" type="ORF">JHL17_19670</name>
</gene>
<dbReference type="InterPro" id="IPR032879">
    <property type="entry name" value="FixG_C"/>
</dbReference>
<reference evidence="10" key="1">
    <citation type="submission" date="2021-01" db="EMBL/GenBank/DDBJ databases">
        <title>Genome public.</title>
        <authorList>
            <person name="Liu C."/>
            <person name="Sun Q."/>
        </authorList>
    </citation>
    <scope>NUCLEOTIDE SEQUENCE [LARGE SCALE GENOMIC DNA]</scope>
    <source>
        <strain evidence="10">YIM B02556</strain>
    </source>
</reference>
<comment type="caution">
    <text evidence="9">The sequence shown here is derived from an EMBL/GenBank/DDBJ whole genome shotgun (WGS) entry which is preliminary data.</text>
</comment>
<evidence type="ECO:0000256" key="7">
    <source>
        <dbReference type="SAM" id="Phobius"/>
    </source>
</evidence>
<keyword evidence="4" id="KW-0249">Electron transport</keyword>
<evidence type="ECO:0000256" key="1">
    <source>
        <dbReference type="ARBA" id="ARBA00022448"/>
    </source>
</evidence>
<dbReference type="Pfam" id="PF12801">
    <property type="entry name" value="Fer4_5"/>
    <property type="match status" value="1"/>
</dbReference>
<accession>A0ABS1F894</accession>
<keyword evidence="7" id="KW-0472">Membrane</keyword>
<dbReference type="PANTHER" id="PTHR30176">
    <property type="entry name" value="FERREDOXIN-TYPE PROTEIN NAPH"/>
    <property type="match status" value="1"/>
</dbReference>
<protein>
    <submittedName>
        <fullName evidence="9">Cytochrome c oxidase accessory protein CcoG</fullName>
    </submittedName>
</protein>
<feature type="transmembrane region" description="Helical" evidence="7">
    <location>
        <begin position="52"/>
        <end position="70"/>
    </location>
</feature>
<dbReference type="InterPro" id="IPR017896">
    <property type="entry name" value="4Fe4S_Fe-S-bd"/>
</dbReference>
<dbReference type="PROSITE" id="PS00198">
    <property type="entry name" value="4FE4S_FER_1"/>
    <property type="match status" value="1"/>
</dbReference>
<dbReference type="PROSITE" id="PS51379">
    <property type="entry name" value="4FE4S_FER_2"/>
    <property type="match status" value="1"/>
</dbReference>
<dbReference type="Pfam" id="PF13746">
    <property type="entry name" value="Fer4_18"/>
    <property type="match status" value="1"/>
</dbReference>
<evidence type="ECO:0000259" key="8">
    <source>
        <dbReference type="PROSITE" id="PS51379"/>
    </source>
</evidence>
<dbReference type="InterPro" id="IPR051684">
    <property type="entry name" value="Electron_Trans/Redox"/>
</dbReference>
<dbReference type="Gene3D" id="2.60.40.10">
    <property type="entry name" value="Immunoglobulins"/>
    <property type="match status" value="1"/>
</dbReference>
<evidence type="ECO:0000256" key="4">
    <source>
        <dbReference type="ARBA" id="ARBA00022982"/>
    </source>
</evidence>
<name>A0ABS1F894_9PROT</name>
<keyword evidence="2" id="KW-0004">4Fe-4S</keyword>
<dbReference type="EMBL" id="JAENHM010000058">
    <property type="protein sequence ID" value="MBK1839632.1"/>
    <property type="molecule type" value="Genomic_DNA"/>
</dbReference>
<keyword evidence="7" id="KW-0812">Transmembrane</keyword>
<keyword evidence="7" id="KW-1133">Transmembrane helix</keyword>
<keyword evidence="10" id="KW-1185">Reference proteome</keyword>
<keyword evidence="3" id="KW-0479">Metal-binding</keyword>
<evidence type="ECO:0000256" key="3">
    <source>
        <dbReference type="ARBA" id="ARBA00022723"/>
    </source>
</evidence>
<evidence type="ECO:0000256" key="2">
    <source>
        <dbReference type="ARBA" id="ARBA00022485"/>
    </source>
</evidence>
<keyword evidence="5" id="KW-0408">Iron</keyword>
<dbReference type="Proteomes" id="UP000652760">
    <property type="component" value="Unassembled WGS sequence"/>
</dbReference>
<evidence type="ECO:0000313" key="9">
    <source>
        <dbReference type="EMBL" id="MBK1839632.1"/>
    </source>
</evidence>
<feature type="domain" description="4Fe-4S ferredoxin-type" evidence="8">
    <location>
        <begin position="279"/>
        <end position="308"/>
    </location>
</feature>
<keyword evidence="6" id="KW-0411">Iron-sulfur</keyword>
<organism evidence="9 10">
    <name type="scientific">Azospirillum endophyticum</name>
    <dbReference type="NCBI Taxonomy" id="2800326"/>
    <lineage>
        <taxon>Bacteria</taxon>
        <taxon>Pseudomonadati</taxon>
        <taxon>Pseudomonadota</taxon>
        <taxon>Alphaproteobacteria</taxon>
        <taxon>Rhodospirillales</taxon>
        <taxon>Azospirillaceae</taxon>
        <taxon>Azospirillum</taxon>
    </lineage>
</organism>
<evidence type="ECO:0000256" key="5">
    <source>
        <dbReference type="ARBA" id="ARBA00023004"/>
    </source>
</evidence>
<evidence type="ECO:0000256" key="6">
    <source>
        <dbReference type="ARBA" id="ARBA00023014"/>
    </source>
</evidence>
<dbReference type="Gene3D" id="1.10.1060.10">
    <property type="entry name" value="Alpha-helical ferredoxin"/>
    <property type="match status" value="1"/>
</dbReference>
<dbReference type="InterPro" id="IPR014116">
    <property type="entry name" value="Cyt_c_oxidase_cbb3_FixG"/>
</dbReference>
<dbReference type="NCBIfam" id="TIGR02745">
    <property type="entry name" value="ccoG_rdxA_fixG"/>
    <property type="match status" value="1"/>
</dbReference>
<dbReference type="PANTHER" id="PTHR30176:SF3">
    <property type="entry name" value="FERREDOXIN-TYPE PROTEIN NAPH"/>
    <property type="match status" value="1"/>
</dbReference>
<proteinExistence type="predicted"/>
<feature type="transmembrane region" description="Helical" evidence="7">
    <location>
        <begin position="104"/>
        <end position="125"/>
    </location>
</feature>